<feature type="transmembrane region" description="Helical" evidence="1">
    <location>
        <begin position="197"/>
        <end position="218"/>
    </location>
</feature>
<feature type="transmembrane region" description="Helical" evidence="1">
    <location>
        <begin position="463"/>
        <end position="484"/>
    </location>
</feature>
<evidence type="ECO:0000256" key="1">
    <source>
        <dbReference type="SAM" id="Phobius"/>
    </source>
</evidence>
<dbReference type="Proteomes" id="UP000243333">
    <property type="component" value="Unassembled WGS sequence"/>
</dbReference>
<accession>A0A1G7P9T3</accession>
<name>A0A1G7P9T3_9FIRM</name>
<keyword evidence="1" id="KW-0472">Membrane</keyword>
<dbReference type="EMBL" id="FNBU01000033">
    <property type="protein sequence ID" value="SDF82359.1"/>
    <property type="molecule type" value="Genomic_DNA"/>
</dbReference>
<evidence type="ECO:0000259" key="2">
    <source>
        <dbReference type="Pfam" id="PF01970"/>
    </source>
</evidence>
<feature type="transmembrane region" description="Helical" evidence="1">
    <location>
        <begin position="106"/>
        <end position="129"/>
    </location>
</feature>
<evidence type="ECO:0000313" key="4">
    <source>
        <dbReference type="Proteomes" id="UP000243333"/>
    </source>
</evidence>
<feature type="transmembrane region" description="Helical" evidence="1">
    <location>
        <begin position="351"/>
        <end position="372"/>
    </location>
</feature>
<feature type="transmembrane region" description="Helical" evidence="1">
    <location>
        <begin position="426"/>
        <end position="443"/>
    </location>
</feature>
<feature type="domain" description="DUF112" evidence="2">
    <location>
        <begin position="17"/>
        <end position="435"/>
    </location>
</feature>
<dbReference type="PANTHER" id="PTHR35342">
    <property type="entry name" value="TRICARBOXYLIC TRANSPORT PROTEIN"/>
    <property type="match status" value="1"/>
</dbReference>
<dbReference type="STRING" id="1123285.SAMN05660235_02861"/>
<organism evidence="3 4">
    <name type="scientific">Sporolituus thermophilus DSM 23256</name>
    <dbReference type="NCBI Taxonomy" id="1123285"/>
    <lineage>
        <taxon>Bacteria</taxon>
        <taxon>Bacillati</taxon>
        <taxon>Bacillota</taxon>
        <taxon>Negativicutes</taxon>
        <taxon>Selenomonadales</taxon>
        <taxon>Sporomusaceae</taxon>
        <taxon>Sporolituus</taxon>
    </lineage>
</organism>
<dbReference type="OrthoDB" id="9781349at2"/>
<feature type="transmembrane region" description="Helical" evidence="1">
    <location>
        <begin position="135"/>
        <end position="155"/>
    </location>
</feature>
<dbReference type="RefSeq" id="WP_093692001.1">
    <property type="nucleotide sequence ID" value="NZ_FNBU01000033.1"/>
</dbReference>
<gene>
    <name evidence="3" type="ORF">SAMN05660235_02861</name>
</gene>
<reference evidence="4" key="1">
    <citation type="submission" date="2016-10" db="EMBL/GenBank/DDBJ databases">
        <authorList>
            <person name="Varghese N."/>
            <person name="Submissions S."/>
        </authorList>
    </citation>
    <scope>NUCLEOTIDE SEQUENCE [LARGE SCALE GENOMIC DNA]</scope>
    <source>
        <strain evidence="4">DSM 23256</strain>
    </source>
</reference>
<dbReference type="InterPro" id="IPR002823">
    <property type="entry name" value="DUF112_TM"/>
</dbReference>
<keyword evidence="4" id="KW-1185">Reference proteome</keyword>
<dbReference type="PANTHER" id="PTHR35342:SF5">
    <property type="entry name" value="TRICARBOXYLIC TRANSPORT PROTEIN"/>
    <property type="match status" value="1"/>
</dbReference>
<sequence>MGDLILGFITVLQPSMLLIIAAGVLGGIIIGALPGLTATMGVALLVPLTFGMNAVAGLVLLVGIYCGAIYGGSISAILLRTPGTPAAAATVIEGYMLAQKGQAGKALGMSTIASFCGGMFSALALTFIAPQLAKIALSFGPPEYFALALFGLSIISSISGDQVLKGLAAGFFGLLLATIGMDPITGYPRFTFDNANLLSGISFIPVLIGLFAVSEALATTESMIRSFNIDVKIAGNLPSLDELKQCAKTILKGSAIGTFIGIIPGAGADIAAFVSYGECKRSSKDSDKFGTGVLEGVAAPESANNGVTGGALVPLLTLGVPGDAVTAVMLGALMLQGLKPGPMLFKDNADVVYSLFAGLMVANGFMLLFGLFGVKYIAKVVTVPKPILTPIIFILCVVGSYAINNSLFDVLVMMVFGVIGYLMQKLKFPISPIVLALILGPMAEGEFRRSLVMSQGDPSIFFTRPICLLFFALAAISIVGSYLAQRRKEKATAIAQ</sequence>
<feature type="transmembrane region" description="Helical" evidence="1">
    <location>
        <begin position="42"/>
        <end position="70"/>
    </location>
</feature>
<keyword evidence="1" id="KW-1133">Transmembrane helix</keyword>
<feature type="transmembrane region" description="Helical" evidence="1">
    <location>
        <begin position="392"/>
        <end position="419"/>
    </location>
</feature>
<feature type="transmembrane region" description="Helical" evidence="1">
    <location>
        <begin position="167"/>
        <end position="185"/>
    </location>
</feature>
<dbReference type="Pfam" id="PF01970">
    <property type="entry name" value="TctA"/>
    <property type="match status" value="1"/>
</dbReference>
<dbReference type="AlphaFoldDB" id="A0A1G7P9T3"/>
<keyword evidence="1" id="KW-0812">Transmembrane</keyword>
<proteinExistence type="predicted"/>
<protein>
    <submittedName>
        <fullName evidence="3">Putative tricarboxylic transport membrane protein</fullName>
    </submittedName>
</protein>
<evidence type="ECO:0000313" key="3">
    <source>
        <dbReference type="EMBL" id="SDF82359.1"/>
    </source>
</evidence>